<dbReference type="Proteomes" id="UP001266305">
    <property type="component" value="Unassembled WGS sequence"/>
</dbReference>
<reference evidence="1 2" key="1">
    <citation type="submission" date="2023-05" db="EMBL/GenBank/DDBJ databases">
        <title>B98-5 Cell Line De Novo Hybrid Assembly: An Optical Mapping Approach.</title>
        <authorList>
            <person name="Kananen K."/>
            <person name="Auerbach J.A."/>
            <person name="Kautto E."/>
            <person name="Blachly J.S."/>
        </authorList>
    </citation>
    <scope>NUCLEOTIDE SEQUENCE [LARGE SCALE GENOMIC DNA]</scope>
    <source>
        <strain evidence="1">B95-8</strain>
        <tissue evidence="1">Cell line</tissue>
    </source>
</reference>
<accession>A0ABQ9UA82</accession>
<proteinExistence type="predicted"/>
<sequence length="116" mass="12100">MALPVKSERRQGKAPAILQNSFSLLPAVMRPPLPQNLKVLELCSGQAARYSVQPQPLGSCCGCEGGQVACCEAAVSPGGRDSCESRWPARLPQSTCSATARTSLPGASVLHTVVPL</sequence>
<protein>
    <submittedName>
        <fullName evidence="1">Uncharacterized protein</fullName>
    </submittedName>
</protein>
<evidence type="ECO:0000313" key="2">
    <source>
        <dbReference type="Proteomes" id="UP001266305"/>
    </source>
</evidence>
<keyword evidence="2" id="KW-1185">Reference proteome</keyword>
<organism evidence="1 2">
    <name type="scientific">Saguinus oedipus</name>
    <name type="common">Cotton-top tamarin</name>
    <name type="synonym">Oedipomidas oedipus</name>
    <dbReference type="NCBI Taxonomy" id="9490"/>
    <lineage>
        <taxon>Eukaryota</taxon>
        <taxon>Metazoa</taxon>
        <taxon>Chordata</taxon>
        <taxon>Craniata</taxon>
        <taxon>Vertebrata</taxon>
        <taxon>Euteleostomi</taxon>
        <taxon>Mammalia</taxon>
        <taxon>Eutheria</taxon>
        <taxon>Euarchontoglires</taxon>
        <taxon>Primates</taxon>
        <taxon>Haplorrhini</taxon>
        <taxon>Platyrrhini</taxon>
        <taxon>Cebidae</taxon>
        <taxon>Callitrichinae</taxon>
        <taxon>Saguinus</taxon>
    </lineage>
</organism>
<dbReference type="EMBL" id="JASSZA010000014">
    <property type="protein sequence ID" value="KAK2093974.1"/>
    <property type="molecule type" value="Genomic_DNA"/>
</dbReference>
<name>A0ABQ9UA82_SAGOE</name>
<comment type="caution">
    <text evidence="1">The sequence shown here is derived from an EMBL/GenBank/DDBJ whole genome shotgun (WGS) entry which is preliminary data.</text>
</comment>
<evidence type="ECO:0000313" key="1">
    <source>
        <dbReference type="EMBL" id="KAK2093974.1"/>
    </source>
</evidence>
<gene>
    <name evidence="1" type="ORF">P7K49_027712</name>
</gene>